<dbReference type="EMBL" id="LR026991">
    <property type="protein sequence ID" value="VDB91139.1"/>
    <property type="molecule type" value="Genomic_DNA"/>
</dbReference>
<feature type="chain" id="PRO_5041195780" evidence="1">
    <location>
        <begin position="22"/>
        <end position="135"/>
    </location>
</feature>
<feature type="signal peptide" evidence="1">
    <location>
        <begin position="1"/>
        <end position="21"/>
    </location>
</feature>
<reference evidence="2 4" key="1">
    <citation type="submission" date="2018-08" db="EMBL/GenBank/DDBJ databases">
        <authorList>
            <person name="Muller C M."/>
        </authorList>
    </citation>
    <scope>NUCLEOTIDE SEQUENCE [LARGE SCALE GENOMIC DNA]</scope>
</reference>
<gene>
    <name evidence="3" type="ORF">BGT96224V316_LOCUS6119</name>
    <name evidence="2" type="ORF">BGT96224V316_LOCUS6274</name>
</gene>
<evidence type="ECO:0000313" key="2">
    <source>
        <dbReference type="EMBL" id="VDB91138.1"/>
    </source>
</evidence>
<evidence type="ECO:0000313" key="3">
    <source>
        <dbReference type="EMBL" id="VDB91139.1"/>
    </source>
</evidence>
<keyword evidence="1" id="KW-0732">Signal</keyword>
<proteinExistence type="predicted"/>
<protein>
    <submittedName>
        <fullName evidence="2">Bgt-55064</fullName>
    </submittedName>
    <submittedName>
        <fullName evidence="3">BgtE-5627</fullName>
    </submittedName>
</protein>
<name>A0A9X9MKK5_BLUGR</name>
<accession>A0A9X9MKK5</accession>
<keyword evidence="4" id="KW-1185">Reference proteome</keyword>
<dbReference type="Proteomes" id="UP000324639">
    <property type="component" value="Chromosome Bgt_-08"/>
</dbReference>
<evidence type="ECO:0000256" key="1">
    <source>
        <dbReference type="SAM" id="SignalP"/>
    </source>
</evidence>
<evidence type="ECO:0000313" key="4">
    <source>
        <dbReference type="Proteomes" id="UP000324639"/>
    </source>
</evidence>
<sequence length="135" mass="15650">MKLFTISGATTLFCILAIVTAMSDYQDPALSPVPDQNSDFIFNCPSGQTYVKDYLMRVVRGARQIMSNPHLHKSYPYHFNDILYNIDGQQWCYPLFVVFDSRDYVVFNTNNEIAGVAHRMTFNREEDEFEACHFI</sequence>
<dbReference type="AlphaFoldDB" id="A0A9X9MKK5"/>
<dbReference type="EMBL" id="LR026991">
    <property type="protein sequence ID" value="VDB91138.1"/>
    <property type="molecule type" value="Genomic_DNA"/>
</dbReference>
<organism evidence="2 4">
    <name type="scientific">Blumeria graminis f. sp. tritici</name>
    <dbReference type="NCBI Taxonomy" id="62690"/>
    <lineage>
        <taxon>Eukaryota</taxon>
        <taxon>Fungi</taxon>
        <taxon>Dikarya</taxon>
        <taxon>Ascomycota</taxon>
        <taxon>Pezizomycotina</taxon>
        <taxon>Leotiomycetes</taxon>
        <taxon>Erysiphales</taxon>
        <taxon>Erysiphaceae</taxon>
        <taxon>Blumeria</taxon>
    </lineage>
</organism>